<feature type="compositionally biased region" description="Basic and acidic residues" evidence="1">
    <location>
        <begin position="78"/>
        <end position="93"/>
    </location>
</feature>
<gene>
    <name evidence="2" type="ORF">DNTS_006242</name>
</gene>
<evidence type="ECO:0000256" key="1">
    <source>
        <dbReference type="SAM" id="MobiDB-lite"/>
    </source>
</evidence>
<evidence type="ECO:0000313" key="3">
    <source>
        <dbReference type="Proteomes" id="UP000316079"/>
    </source>
</evidence>
<dbReference type="EMBL" id="SRMA01025183">
    <property type="protein sequence ID" value="TRY98215.1"/>
    <property type="molecule type" value="Genomic_DNA"/>
</dbReference>
<comment type="caution">
    <text evidence="2">The sequence shown here is derived from an EMBL/GenBank/DDBJ whole genome shotgun (WGS) entry which is preliminary data.</text>
</comment>
<name>A0A553R7R1_9TELE</name>
<sequence length="106" mass="11375">MPFDRTASGRSEEVWTEMDTNCADCSAAGRRRASGDLQACLSVELAEACLSLEHRMIDEGRGQGRAPHTRLNAAGSERGVERAHGEIEARGGGEEAPLLFPNPVSH</sequence>
<feature type="region of interest" description="Disordered" evidence="1">
    <location>
        <begin position="60"/>
        <end position="106"/>
    </location>
</feature>
<dbReference type="Proteomes" id="UP000316079">
    <property type="component" value="Unassembled WGS sequence"/>
</dbReference>
<protein>
    <submittedName>
        <fullName evidence="2">Uncharacterized protein</fullName>
    </submittedName>
</protein>
<dbReference type="AlphaFoldDB" id="A0A553R7R1"/>
<keyword evidence="3" id="KW-1185">Reference proteome</keyword>
<accession>A0A553R7R1</accession>
<proteinExistence type="predicted"/>
<evidence type="ECO:0000313" key="2">
    <source>
        <dbReference type="EMBL" id="TRY98215.1"/>
    </source>
</evidence>
<organism evidence="2 3">
    <name type="scientific">Danionella cerebrum</name>
    <dbReference type="NCBI Taxonomy" id="2873325"/>
    <lineage>
        <taxon>Eukaryota</taxon>
        <taxon>Metazoa</taxon>
        <taxon>Chordata</taxon>
        <taxon>Craniata</taxon>
        <taxon>Vertebrata</taxon>
        <taxon>Euteleostomi</taxon>
        <taxon>Actinopterygii</taxon>
        <taxon>Neopterygii</taxon>
        <taxon>Teleostei</taxon>
        <taxon>Ostariophysi</taxon>
        <taxon>Cypriniformes</taxon>
        <taxon>Danionidae</taxon>
        <taxon>Danioninae</taxon>
        <taxon>Danionella</taxon>
    </lineage>
</organism>
<reference evidence="2 3" key="1">
    <citation type="journal article" date="2019" name="Sci. Data">
        <title>Hybrid genome assembly and annotation of Danionella translucida.</title>
        <authorList>
            <person name="Kadobianskyi M."/>
            <person name="Schulze L."/>
            <person name="Schuelke M."/>
            <person name="Judkewitz B."/>
        </authorList>
    </citation>
    <scope>NUCLEOTIDE SEQUENCE [LARGE SCALE GENOMIC DNA]</scope>
    <source>
        <strain evidence="2 3">Bolton</strain>
    </source>
</reference>